<dbReference type="GO" id="GO:0005886">
    <property type="term" value="C:plasma membrane"/>
    <property type="evidence" value="ECO:0007669"/>
    <property type="project" value="UniProtKB-SubCell"/>
</dbReference>
<feature type="transmembrane region" description="Helical" evidence="9">
    <location>
        <begin position="283"/>
        <end position="305"/>
    </location>
</feature>
<evidence type="ECO:0000256" key="5">
    <source>
        <dbReference type="ARBA" id="ARBA00022692"/>
    </source>
</evidence>
<name>A0A2S8FAW5_9BACT</name>
<evidence type="ECO:0008006" key="12">
    <source>
        <dbReference type="Google" id="ProtNLM"/>
    </source>
</evidence>
<dbReference type="OrthoDB" id="9799225at2"/>
<comment type="caution">
    <text evidence="10">The sequence shown here is derived from an EMBL/GenBank/DDBJ whole genome shotgun (WGS) entry which is preliminary data.</text>
</comment>
<evidence type="ECO:0000256" key="8">
    <source>
        <dbReference type="SAM" id="MobiDB-lite"/>
    </source>
</evidence>
<feature type="transmembrane region" description="Helical" evidence="9">
    <location>
        <begin position="317"/>
        <end position="335"/>
    </location>
</feature>
<dbReference type="PANTHER" id="PTHR21716:SF53">
    <property type="entry name" value="PERMEASE PERM-RELATED"/>
    <property type="match status" value="1"/>
</dbReference>
<evidence type="ECO:0000256" key="4">
    <source>
        <dbReference type="ARBA" id="ARBA00022475"/>
    </source>
</evidence>
<accession>A0A2S8FAW5</accession>
<keyword evidence="3" id="KW-0813">Transport</keyword>
<dbReference type="RefSeq" id="WP_105332474.1">
    <property type="nucleotide sequence ID" value="NZ_PUHY01000015.1"/>
</dbReference>
<protein>
    <recommendedName>
        <fullName evidence="12">AI-2E family transporter</fullName>
    </recommendedName>
</protein>
<keyword evidence="5 9" id="KW-0812">Transmembrane</keyword>
<dbReference type="Pfam" id="PF01594">
    <property type="entry name" value="AI-2E_transport"/>
    <property type="match status" value="1"/>
</dbReference>
<reference evidence="10 11" key="1">
    <citation type="submission" date="2018-02" db="EMBL/GenBank/DDBJ databases">
        <title>Comparative genomes isolates from brazilian mangrove.</title>
        <authorList>
            <person name="Araujo J.E."/>
            <person name="Taketani R.G."/>
            <person name="Silva M.C.P."/>
            <person name="Loureco M.V."/>
            <person name="Andreote F.D."/>
        </authorList>
    </citation>
    <scope>NUCLEOTIDE SEQUENCE [LARGE SCALE GENOMIC DNA]</scope>
    <source>
        <strain evidence="10 11">Hex-1 MGV</strain>
    </source>
</reference>
<feature type="transmembrane region" description="Helical" evidence="9">
    <location>
        <begin position="355"/>
        <end position="381"/>
    </location>
</feature>
<keyword evidence="7 9" id="KW-0472">Membrane</keyword>
<evidence type="ECO:0000256" key="2">
    <source>
        <dbReference type="ARBA" id="ARBA00009773"/>
    </source>
</evidence>
<evidence type="ECO:0000256" key="1">
    <source>
        <dbReference type="ARBA" id="ARBA00004651"/>
    </source>
</evidence>
<feature type="transmembrane region" description="Helical" evidence="9">
    <location>
        <begin position="255"/>
        <end position="277"/>
    </location>
</feature>
<feature type="region of interest" description="Disordered" evidence="8">
    <location>
        <begin position="127"/>
        <end position="193"/>
    </location>
</feature>
<dbReference type="PANTHER" id="PTHR21716">
    <property type="entry name" value="TRANSMEMBRANE PROTEIN"/>
    <property type="match status" value="1"/>
</dbReference>
<keyword evidence="6 9" id="KW-1133">Transmembrane helix</keyword>
<sequence>MSRIAKLERELRGQTICQAILVGGFALVALTLLRPVLLPFVLSIFIVSGLTPVLSGIESRFSTTRLVAVVIASVVGLALVFLLWSILWVSVAQLADESPKYLERIRATATYVQDTMQKMSDSITNALGTANSSETSKTSETKEEGANVAEAAQPDAVEAEKIVEADNDNSSTNSDQTADKSNDAQPNGNPLSRQLGSQVTKLFEWALAGIRDATIEVVTSGTMVVIFVFFLLLGSSQAIPGNETWREIDSKIREYIVTKTLISFFTGIAFAFSLWLFGIPLAIVFGLMAFLFNFIPNIGPILACLLPLPLIIFHPELSVFEMVLAITVSSAVQIVSGNVVEPRMMGDSFDVHPIAILLALMFWGLIWGIVGMFLAVPMTAIMKILFAKFKMTKPLADLLAGRFDSESFRNFYFGEGDESQEPKPEASN</sequence>
<evidence type="ECO:0000256" key="6">
    <source>
        <dbReference type="ARBA" id="ARBA00022989"/>
    </source>
</evidence>
<organism evidence="10 11">
    <name type="scientific">Blastopirellula marina</name>
    <dbReference type="NCBI Taxonomy" id="124"/>
    <lineage>
        <taxon>Bacteria</taxon>
        <taxon>Pseudomonadati</taxon>
        <taxon>Planctomycetota</taxon>
        <taxon>Planctomycetia</taxon>
        <taxon>Pirellulales</taxon>
        <taxon>Pirellulaceae</taxon>
        <taxon>Blastopirellula</taxon>
    </lineage>
</organism>
<evidence type="ECO:0000256" key="9">
    <source>
        <dbReference type="SAM" id="Phobius"/>
    </source>
</evidence>
<dbReference type="Proteomes" id="UP000238322">
    <property type="component" value="Unassembled WGS sequence"/>
</dbReference>
<dbReference type="AlphaFoldDB" id="A0A2S8FAW5"/>
<dbReference type="EMBL" id="PUHY01000015">
    <property type="protein sequence ID" value="PQO29279.1"/>
    <property type="molecule type" value="Genomic_DNA"/>
</dbReference>
<evidence type="ECO:0000256" key="3">
    <source>
        <dbReference type="ARBA" id="ARBA00022448"/>
    </source>
</evidence>
<evidence type="ECO:0000313" key="11">
    <source>
        <dbReference type="Proteomes" id="UP000238322"/>
    </source>
</evidence>
<comment type="subcellular location">
    <subcellularLocation>
        <location evidence="1">Cell membrane</location>
        <topology evidence="1">Multi-pass membrane protein</topology>
    </subcellularLocation>
</comment>
<feature type="compositionally biased region" description="Polar residues" evidence="8">
    <location>
        <begin position="183"/>
        <end position="193"/>
    </location>
</feature>
<evidence type="ECO:0000256" key="7">
    <source>
        <dbReference type="ARBA" id="ARBA00023136"/>
    </source>
</evidence>
<dbReference type="GO" id="GO:0055085">
    <property type="term" value="P:transmembrane transport"/>
    <property type="evidence" value="ECO:0007669"/>
    <property type="project" value="TreeGrafter"/>
</dbReference>
<feature type="transmembrane region" description="Helical" evidence="9">
    <location>
        <begin position="213"/>
        <end position="234"/>
    </location>
</feature>
<gene>
    <name evidence="10" type="ORF">C5Y83_24655</name>
</gene>
<feature type="transmembrane region" description="Helical" evidence="9">
    <location>
        <begin position="36"/>
        <end position="54"/>
    </location>
</feature>
<dbReference type="InterPro" id="IPR002549">
    <property type="entry name" value="AI-2E-like"/>
</dbReference>
<feature type="transmembrane region" description="Helical" evidence="9">
    <location>
        <begin position="66"/>
        <end position="91"/>
    </location>
</feature>
<keyword evidence="4" id="KW-1003">Cell membrane</keyword>
<comment type="similarity">
    <text evidence="2">Belongs to the autoinducer-2 exporter (AI-2E) (TC 2.A.86) family.</text>
</comment>
<feature type="transmembrane region" description="Helical" evidence="9">
    <location>
        <begin position="12"/>
        <end position="30"/>
    </location>
</feature>
<proteinExistence type="inferred from homology"/>
<evidence type="ECO:0000313" key="10">
    <source>
        <dbReference type="EMBL" id="PQO29279.1"/>
    </source>
</evidence>